<reference evidence="3" key="1">
    <citation type="journal article" date="2020" name="MBio">
        <title>Horizontal gene transfer to a defensive symbiont with a reduced genome amongst a multipartite beetle microbiome.</title>
        <authorList>
            <person name="Waterworth S.C."/>
            <person name="Florez L.V."/>
            <person name="Rees E.R."/>
            <person name="Hertweck C."/>
            <person name="Kaltenpoth M."/>
            <person name="Kwan J.C."/>
        </authorList>
    </citation>
    <scope>NUCLEOTIDE SEQUENCE [LARGE SCALE GENOMIC DNA]</scope>
</reference>
<organism evidence="2 3">
    <name type="scientific">Herbaspirillum frisingense</name>
    <dbReference type="NCBI Taxonomy" id="92645"/>
    <lineage>
        <taxon>Bacteria</taxon>
        <taxon>Pseudomonadati</taxon>
        <taxon>Pseudomonadota</taxon>
        <taxon>Betaproteobacteria</taxon>
        <taxon>Burkholderiales</taxon>
        <taxon>Oxalobacteraceae</taxon>
        <taxon>Herbaspirillum</taxon>
    </lineage>
</organism>
<comment type="caution">
    <text evidence="2">The sequence shown here is derived from an EMBL/GenBank/DDBJ whole genome shotgun (WGS) entry which is preliminary data.</text>
</comment>
<feature type="region of interest" description="Disordered" evidence="1">
    <location>
        <begin position="1"/>
        <end position="22"/>
    </location>
</feature>
<dbReference type="AlphaFoldDB" id="A0A7V8FZX2"/>
<dbReference type="EMBL" id="WNDX01000007">
    <property type="protein sequence ID" value="KAF1047996.1"/>
    <property type="molecule type" value="Genomic_DNA"/>
</dbReference>
<evidence type="ECO:0000256" key="1">
    <source>
        <dbReference type="SAM" id="MobiDB-lite"/>
    </source>
</evidence>
<sequence length="147" mass="16142">MLSSPLHQHAGTTVAKGPNPARQRLSFGFPRAYLARMLQRKLVEQLYLGDGACIAGWRDERGVFRPLEDDAGFDGPDFTLRLTHAAGGYQVFDHDIDIEVGILLGNYTLAVHGHRFGIGFLPTLDEAQLTAAARRILRDLDTAARTG</sequence>
<protein>
    <submittedName>
        <fullName evidence="2">Uncharacterized protein</fullName>
    </submittedName>
</protein>
<evidence type="ECO:0000313" key="3">
    <source>
        <dbReference type="Proteomes" id="UP000462435"/>
    </source>
</evidence>
<name>A0A7V8FZX2_9BURK</name>
<proteinExistence type="predicted"/>
<evidence type="ECO:0000313" key="2">
    <source>
        <dbReference type="EMBL" id="KAF1047996.1"/>
    </source>
</evidence>
<accession>A0A7V8FZX2</accession>
<dbReference type="Proteomes" id="UP000462435">
    <property type="component" value="Unassembled WGS sequence"/>
</dbReference>
<gene>
    <name evidence="2" type="ORF">GAK35_00416</name>
</gene>